<dbReference type="AlphaFoldDB" id="A0A934JUX2"/>
<feature type="transmembrane region" description="Helical" evidence="5">
    <location>
        <begin position="72"/>
        <end position="94"/>
    </location>
</feature>
<dbReference type="SUPFAM" id="SSF103481">
    <property type="entry name" value="Multidrug resistance efflux transporter EmrE"/>
    <property type="match status" value="2"/>
</dbReference>
<evidence type="ECO:0000259" key="6">
    <source>
        <dbReference type="Pfam" id="PF00892"/>
    </source>
</evidence>
<evidence type="ECO:0000256" key="5">
    <source>
        <dbReference type="SAM" id="Phobius"/>
    </source>
</evidence>
<feature type="transmembrane region" description="Helical" evidence="5">
    <location>
        <begin position="247"/>
        <end position="266"/>
    </location>
</feature>
<dbReference type="InterPro" id="IPR037185">
    <property type="entry name" value="EmrE-like"/>
</dbReference>
<keyword evidence="4 5" id="KW-0472">Membrane</keyword>
<feature type="transmembrane region" description="Helical" evidence="5">
    <location>
        <begin position="214"/>
        <end position="235"/>
    </location>
</feature>
<feature type="transmembrane region" description="Helical" evidence="5">
    <location>
        <begin position="127"/>
        <end position="144"/>
    </location>
</feature>
<accession>A0A934JUX2</accession>
<proteinExistence type="predicted"/>
<evidence type="ECO:0000313" key="8">
    <source>
        <dbReference type="Proteomes" id="UP000628710"/>
    </source>
</evidence>
<sequence>MTISLRLCVFIFLALLAFAGNSILCRLALKDGLIDPASFTLWRLASGAFMLVLLCFYHLLKENKIKVKTVWLEGSWLSSFSLFIYALGFSYAYVSLSTGLGALVLFGAVQLTLILLAIWAGQKLLGLEWLGLIIAFGSFVYLVLPSLGENEVSLTSSLGGFVLMTLAGIAWGAYTWRGKLSSKPLFATASNFLRTIPILLILLVFIYAETKTSTEGILLAILSGAVMSGLGYALWYGVLPSISTSTAAVLQLLVPVIATLGGVLFANELITLHLIYATVGVLGGVLLVIVARKK</sequence>
<feature type="transmembrane region" description="Helical" evidence="5">
    <location>
        <begin position="100"/>
        <end position="120"/>
    </location>
</feature>
<name>A0A934JUX2_9GAMM</name>
<keyword evidence="8" id="KW-1185">Reference proteome</keyword>
<dbReference type="InterPro" id="IPR050638">
    <property type="entry name" value="AA-Vitamin_Transporters"/>
</dbReference>
<feature type="transmembrane region" description="Helical" evidence="5">
    <location>
        <begin position="186"/>
        <end position="208"/>
    </location>
</feature>
<keyword evidence="2 5" id="KW-0812">Transmembrane</keyword>
<reference evidence="7" key="1">
    <citation type="submission" date="2020-12" db="EMBL/GenBank/DDBJ databases">
        <title>Marinomonas arctica sp. nov., a psychrotolerant bacterium isolated from the Arctic.</title>
        <authorList>
            <person name="Zhang Y."/>
        </authorList>
    </citation>
    <scope>NUCLEOTIDE SEQUENCE</scope>
    <source>
        <strain evidence="7">C1424</strain>
    </source>
</reference>
<evidence type="ECO:0000313" key="7">
    <source>
        <dbReference type="EMBL" id="MBJ7538806.1"/>
    </source>
</evidence>
<feature type="transmembrane region" description="Helical" evidence="5">
    <location>
        <begin position="272"/>
        <end position="291"/>
    </location>
</feature>
<keyword evidence="3 5" id="KW-1133">Transmembrane helix</keyword>
<comment type="caution">
    <text evidence="7">The sequence shown here is derived from an EMBL/GenBank/DDBJ whole genome shotgun (WGS) entry which is preliminary data.</text>
</comment>
<gene>
    <name evidence="7" type="ORF">I8J31_14055</name>
</gene>
<feature type="domain" description="EamA" evidence="6">
    <location>
        <begin position="160"/>
        <end position="289"/>
    </location>
</feature>
<dbReference type="PANTHER" id="PTHR32322:SF9">
    <property type="entry name" value="AMINO-ACID METABOLITE EFFLUX PUMP-RELATED"/>
    <property type="match status" value="1"/>
</dbReference>
<organism evidence="7 8">
    <name type="scientific">Marinomonas transparens</name>
    <dbReference type="NCBI Taxonomy" id="2795388"/>
    <lineage>
        <taxon>Bacteria</taxon>
        <taxon>Pseudomonadati</taxon>
        <taxon>Pseudomonadota</taxon>
        <taxon>Gammaproteobacteria</taxon>
        <taxon>Oceanospirillales</taxon>
        <taxon>Oceanospirillaceae</taxon>
        <taxon>Marinomonas</taxon>
    </lineage>
</organism>
<feature type="transmembrane region" description="Helical" evidence="5">
    <location>
        <begin position="41"/>
        <end position="60"/>
    </location>
</feature>
<dbReference type="GO" id="GO:0016020">
    <property type="term" value="C:membrane"/>
    <property type="evidence" value="ECO:0007669"/>
    <property type="project" value="UniProtKB-SubCell"/>
</dbReference>
<dbReference type="EMBL" id="JAEMNX010000018">
    <property type="protein sequence ID" value="MBJ7538806.1"/>
    <property type="molecule type" value="Genomic_DNA"/>
</dbReference>
<protein>
    <submittedName>
        <fullName evidence="7">DMT family transporter</fullName>
    </submittedName>
</protein>
<feature type="transmembrane region" description="Helical" evidence="5">
    <location>
        <begin position="156"/>
        <end position="174"/>
    </location>
</feature>
<evidence type="ECO:0000256" key="3">
    <source>
        <dbReference type="ARBA" id="ARBA00022989"/>
    </source>
</evidence>
<dbReference type="Proteomes" id="UP000628710">
    <property type="component" value="Unassembled WGS sequence"/>
</dbReference>
<dbReference type="InterPro" id="IPR000620">
    <property type="entry name" value="EamA_dom"/>
</dbReference>
<dbReference type="PANTHER" id="PTHR32322">
    <property type="entry name" value="INNER MEMBRANE TRANSPORTER"/>
    <property type="match status" value="1"/>
</dbReference>
<comment type="subcellular location">
    <subcellularLocation>
        <location evidence="1">Membrane</location>
        <topology evidence="1">Multi-pass membrane protein</topology>
    </subcellularLocation>
</comment>
<evidence type="ECO:0000256" key="4">
    <source>
        <dbReference type="ARBA" id="ARBA00023136"/>
    </source>
</evidence>
<evidence type="ECO:0000256" key="1">
    <source>
        <dbReference type="ARBA" id="ARBA00004141"/>
    </source>
</evidence>
<dbReference type="Pfam" id="PF00892">
    <property type="entry name" value="EamA"/>
    <property type="match status" value="1"/>
</dbReference>
<evidence type="ECO:0000256" key="2">
    <source>
        <dbReference type="ARBA" id="ARBA00022692"/>
    </source>
</evidence>